<evidence type="ECO:0000313" key="3">
    <source>
        <dbReference type="Proteomes" id="UP000260665"/>
    </source>
</evidence>
<proteinExistence type="predicted"/>
<sequence>MLDLQASTQKQTTARAAHAGLVERLLQSNGPVVQALRNAFPSVLAVYAFGSQMAGTARTDSDLDLAVLVAGYADPLVLWELSHKLADLAGCPVDLLDLRAASTVMQYQVLTQGQRLWAKGLEADLFACFVMGEKLALDAARAGTLADIARDGRVYGR</sequence>
<protein>
    <submittedName>
        <fullName evidence="2">Nucleotidyltransferase domain-containing protein</fullName>
    </submittedName>
</protein>
<accession>A0A3E1R750</accession>
<dbReference type="CDD" id="cd05403">
    <property type="entry name" value="NT_KNTase_like"/>
    <property type="match status" value="1"/>
</dbReference>
<dbReference type="GO" id="GO:0016740">
    <property type="term" value="F:transferase activity"/>
    <property type="evidence" value="ECO:0007669"/>
    <property type="project" value="UniProtKB-KW"/>
</dbReference>
<dbReference type="OrthoDB" id="9793109at2"/>
<dbReference type="Pfam" id="PF18765">
    <property type="entry name" value="Polbeta"/>
    <property type="match status" value="1"/>
</dbReference>
<dbReference type="NCBIfam" id="NF047752">
    <property type="entry name" value="MntA_antitoxin"/>
    <property type="match status" value="1"/>
</dbReference>
<name>A0A3E1R750_9BURK</name>
<dbReference type="RefSeq" id="WP_117179857.1">
    <property type="nucleotide sequence ID" value="NZ_QFZK01000020.1"/>
</dbReference>
<dbReference type="InterPro" id="IPR041633">
    <property type="entry name" value="Polbeta"/>
</dbReference>
<dbReference type="Gene3D" id="3.30.460.10">
    <property type="entry name" value="Beta Polymerase, domain 2"/>
    <property type="match status" value="1"/>
</dbReference>
<evidence type="ECO:0000313" key="2">
    <source>
        <dbReference type="EMBL" id="RFO95198.1"/>
    </source>
</evidence>
<keyword evidence="3" id="KW-1185">Reference proteome</keyword>
<dbReference type="InterPro" id="IPR043519">
    <property type="entry name" value="NT_sf"/>
</dbReference>
<dbReference type="AlphaFoldDB" id="A0A3E1R750"/>
<dbReference type="InterPro" id="IPR052930">
    <property type="entry name" value="TA_antitoxin_MntA"/>
</dbReference>
<dbReference type="EMBL" id="QFZK01000020">
    <property type="protein sequence ID" value="RFO95198.1"/>
    <property type="molecule type" value="Genomic_DNA"/>
</dbReference>
<dbReference type="SUPFAM" id="SSF81301">
    <property type="entry name" value="Nucleotidyltransferase"/>
    <property type="match status" value="1"/>
</dbReference>
<comment type="caution">
    <text evidence="2">The sequence shown here is derived from an EMBL/GenBank/DDBJ whole genome shotgun (WGS) entry which is preliminary data.</text>
</comment>
<keyword evidence="2" id="KW-0808">Transferase</keyword>
<organism evidence="2 3">
    <name type="scientific">Rhodoferax lacus</name>
    <dbReference type="NCBI Taxonomy" id="2184758"/>
    <lineage>
        <taxon>Bacteria</taxon>
        <taxon>Pseudomonadati</taxon>
        <taxon>Pseudomonadota</taxon>
        <taxon>Betaproteobacteria</taxon>
        <taxon>Burkholderiales</taxon>
        <taxon>Comamonadaceae</taxon>
        <taxon>Rhodoferax</taxon>
    </lineage>
</organism>
<dbReference type="PANTHER" id="PTHR43852">
    <property type="entry name" value="NUCLEOTIDYLTRANSFERASE"/>
    <property type="match status" value="1"/>
</dbReference>
<dbReference type="PANTHER" id="PTHR43852:SF2">
    <property type="entry name" value="PROTEIN ADENYLYLTRANSFERASE MNTA"/>
    <property type="match status" value="1"/>
</dbReference>
<feature type="domain" description="Polymerase beta nucleotidyltransferase" evidence="1">
    <location>
        <begin position="40"/>
        <end position="118"/>
    </location>
</feature>
<gene>
    <name evidence="2" type="ORF">DIC66_19495</name>
</gene>
<reference evidence="2 3" key="1">
    <citation type="submission" date="2018-05" db="EMBL/GenBank/DDBJ databases">
        <title>Rhodoferax soyangensis sp.nov., isolated from an oligotrophic freshwater lake.</title>
        <authorList>
            <person name="Park M."/>
        </authorList>
    </citation>
    <scope>NUCLEOTIDE SEQUENCE [LARGE SCALE GENOMIC DNA]</scope>
    <source>
        <strain evidence="2 3">IMCC26218</strain>
    </source>
</reference>
<evidence type="ECO:0000259" key="1">
    <source>
        <dbReference type="Pfam" id="PF18765"/>
    </source>
</evidence>
<dbReference type="Proteomes" id="UP000260665">
    <property type="component" value="Unassembled WGS sequence"/>
</dbReference>